<evidence type="ECO:0008006" key="3">
    <source>
        <dbReference type="Google" id="ProtNLM"/>
    </source>
</evidence>
<sequence length="244" mass="26897">MFEQFFAQDHMGGGGGGGMPGGGFQFGGGGGRQQHRPAEDLYPKQDKSSNVVRLGKSKFPGRDSKHLWMIVYYDDNARECAEAKASVLKLAKGLSGTIKVGAVNCGSNQREQAFCEQKRVQPNTFSMVVDGEEHIYEGEVRTKPLHEFAMEHVPYSLVQQVNRVDHVQGRLLKFSNAKHQGAILLLTEKYETSPMYAGLAYTYRNSLAFGETRAKNLHLAREFSVKKYPLLLALKPKSGGGGVV</sequence>
<reference evidence="2" key="1">
    <citation type="submission" date="2021-01" db="EMBL/GenBank/DDBJ databases">
        <authorList>
            <person name="Corre E."/>
            <person name="Pelletier E."/>
            <person name="Niang G."/>
            <person name="Scheremetjew M."/>
            <person name="Finn R."/>
            <person name="Kale V."/>
            <person name="Holt S."/>
            <person name="Cochrane G."/>
            <person name="Meng A."/>
            <person name="Brown T."/>
            <person name="Cohen L."/>
        </authorList>
    </citation>
    <scope>NUCLEOTIDE SEQUENCE</scope>
    <source>
        <strain evidence="2">B650</strain>
    </source>
</reference>
<evidence type="ECO:0000256" key="1">
    <source>
        <dbReference type="SAM" id="MobiDB-lite"/>
    </source>
</evidence>
<dbReference type="AlphaFoldDB" id="A0A7S2KZA6"/>
<organism evidence="2">
    <name type="scientific">Leptocylindrus danicus</name>
    <dbReference type="NCBI Taxonomy" id="163516"/>
    <lineage>
        <taxon>Eukaryota</taxon>
        <taxon>Sar</taxon>
        <taxon>Stramenopiles</taxon>
        <taxon>Ochrophyta</taxon>
        <taxon>Bacillariophyta</taxon>
        <taxon>Coscinodiscophyceae</taxon>
        <taxon>Chaetocerotophycidae</taxon>
        <taxon>Leptocylindrales</taxon>
        <taxon>Leptocylindraceae</taxon>
        <taxon>Leptocylindrus</taxon>
    </lineage>
</organism>
<evidence type="ECO:0000313" key="2">
    <source>
        <dbReference type="EMBL" id="CAD9589571.1"/>
    </source>
</evidence>
<dbReference type="Gene3D" id="3.40.30.10">
    <property type="entry name" value="Glutaredoxin"/>
    <property type="match status" value="1"/>
</dbReference>
<dbReference type="InterPro" id="IPR036249">
    <property type="entry name" value="Thioredoxin-like_sf"/>
</dbReference>
<feature type="region of interest" description="Disordered" evidence="1">
    <location>
        <begin position="12"/>
        <end position="47"/>
    </location>
</feature>
<dbReference type="PANTHER" id="PTHR45184">
    <property type="entry name" value="DNAJ PROTEIN ERDJ3A"/>
    <property type="match status" value="1"/>
</dbReference>
<dbReference type="PANTHER" id="PTHR45184:SF1">
    <property type="entry name" value="DNAJ PROTEIN ERDJ3A"/>
    <property type="match status" value="1"/>
</dbReference>
<feature type="compositionally biased region" description="Gly residues" evidence="1">
    <location>
        <begin position="12"/>
        <end position="32"/>
    </location>
</feature>
<name>A0A7S2KZA6_9STRA</name>
<accession>A0A7S2KZA6</accession>
<gene>
    <name evidence="2" type="ORF">LDAN0321_LOCUS12940</name>
</gene>
<feature type="compositionally biased region" description="Basic and acidic residues" evidence="1">
    <location>
        <begin position="36"/>
        <end position="47"/>
    </location>
</feature>
<dbReference type="InterPro" id="IPR052842">
    <property type="entry name" value="ER_Co-chaperone"/>
</dbReference>
<proteinExistence type="predicted"/>
<protein>
    <recommendedName>
        <fullName evidence="3">Thioredoxin domain-containing protein</fullName>
    </recommendedName>
</protein>
<dbReference type="SUPFAM" id="SSF52833">
    <property type="entry name" value="Thioredoxin-like"/>
    <property type="match status" value="1"/>
</dbReference>
<dbReference type="EMBL" id="HBGY01020517">
    <property type="protein sequence ID" value="CAD9589571.1"/>
    <property type="molecule type" value="Transcribed_RNA"/>
</dbReference>